<name>A0A1W9KXC6_9BURK</name>
<feature type="transmembrane region" description="Helical" evidence="9">
    <location>
        <begin position="88"/>
        <end position="109"/>
    </location>
</feature>
<evidence type="ECO:0000259" key="10">
    <source>
        <dbReference type="Pfam" id="PF04290"/>
    </source>
</evidence>
<keyword evidence="7 9" id="KW-0472">Membrane</keyword>
<evidence type="ECO:0000256" key="7">
    <source>
        <dbReference type="ARBA" id="ARBA00023136"/>
    </source>
</evidence>
<dbReference type="GO" id="GO:0005886">
    <property type="term" value="C:plasma membrane"/>
    <property type="evidence" value="ECO:0007669"/>
    <property type="project" value="UniProtKB-SubCell"/>
</dbReference>
<sequence length="162" mass="18110">MSELSKANPAERLLRWLMVLIIGSMTTLVFLNVVLRYGFNSNLSITEEIGRYLFVWLTFLGGISAFIRNRHVRVDSFLRLMSPKLQHVVGILSNLAMLACCILILIGGWQLTKSNMSNYLPISDLPVATLYFASVPFSVIVGALLLLRLWRQIAHSGQGASQ</sequence>
<evidence type="ECO:0000256" key="4">
    <source>
        <dbReference type="ARBA" id="ARBA00022519"/>
    </source>
</evidence>
<feature type="transmembrane region" description="Helical" evidence="9">
    <location>
        <begin position="129"/>
        <end position="147"/>
    </location>
</feature>
<comment type="subcellular location">
    <subcellularLocation>
        <location evidence="1 9">Cell inner membrane</location>
        <topology evidence="1 9">Multi-pass membrane protein</topology>
    </subcellularLocation>
</comment>
<dbReference type="Proteomes" id="UP000192505">
    <property type="component" value="Unassembled WGS sequence"/>
</dbReference>
<dbReference type="PANTHER" id="PTHR35011">
    <property type="entry name" value="2,3-DIKETO-L-GULONATE TRAP TRANSPORTER SMALL PERMEASE PROTEIN YIAM"/>
    <property type="match status" value="1"/>
</dbReference>
<gene>
    <name evidence="11" type="ORF">BWK72_04745</name>
</gene>
<dbReference type="InterPro" id="IPR007387">
    <property type="entry name" value="TRAP_DctQ"/>
</dbReference>
<proteinExistence type="inferred from homology"/>
<evidence type="ECO:0000256" key="3">
    <source>
        <dbReference type="ARBA" id="ARBA00022475"/>
    </source>
</evidence>
<protein>
    <recommendedName>
        <fullName evidence="9">TRAP transporter small permease protein</fullName>
    </recommendedName>
</protein>
<keyword evidence="6 9" id="KW-1133">Transmembrane helix</keyword>
<evidence type="ECO:0000256" key="1">
    <source>
        <dbReference type="ARBA" id="ARBA00004429"/>
    </source>
</evidence>
<comment type="function">
    <text evidence="9">Part of the tripartite ATP-independent periplasmic (TRAP) transport system.</text>
</comment>
<organism evidence="11 12">
    <name type="scientific">Rhodoferax ferrireducens</name>
    <dbReference type="NCBI Taxonomy" id="192843"/>
    <lineage>
        <taxon>Bacteria</taxon>
        <taxon>Pseudomonadati</taxon>
        <taxon>Pseudomonadota</taxon>
        <taxon>Betaproteobacteria</taxon>
        <taxon>Burkholderiales</taxon>
        <taxon>Comamonadaceae</taxon>
        <taxon>Rhodoferax</taxon>
    </lineage>
</organism>
<feature type="transmembrane region" description="Helical" evidence="9">
    <location>
        <begin position="16"/>
        <end position="37"/>
    </location>
</feature>
<dbReference type="GO" id="GO:0022857">
    <property type="term" value="F:transmembrane transporter activity"/>
    <property type="evidence" value="ECO:0007669"/>
    <property type="project" value="UniProtKB-UniRule"/>
</dbReference>
<evidence type="ECO:0000256" key="5">
    <source>
        <dbReference type="ARBA" id="ARBA00022692"/>
    </source>
</evidence>
<feature type="domain" description="Tripartite ATP-independent periplasmic transporters DctQ component" evidence="10">
    <location>
        <begin position="25"/>
        <end position="153"/>
    </location>
</feature>
<keyword evidence="4 9" id="KW-0997">Cell inner membrane</keyword>
<reference evidence="11 12" key="1">
    <citation type="submission" date="2017-01" db="EMBL/GenBank/DDBJ databases">
        <title>Novel large sulfur bacteria in the metagenomes of groundwater-fed chemosynthetic microbial mats in the Lake Huron basin.</title>
        <authorList>
            <person name="Sharrar A.M."/>
            <person name="Flood B.E."/>
            <person name="Bailey J.V."/>
            <person name="Jones D.S."/>
            <person name="Biddanda B."/>
            <person name="Ruberg S.A."/>
            <person name="Marcus D.N."/>
            <person name="Dick G.J."/>
        </authorList>
    </citation>
    <scope>NUCLEOTIDE SEQUENCE [LARGE SCALE GENOMIC DNA]</scope>
    <source>
        <strain evidence="11">A7</strain>
    </source>
</reference>
<comment type="subunit">
    <text evidence="9">The complex comprises the extracytoplasmic solute receptor protein and the two transmembrane proteins.</text>
</comment>
<evidence type="ECO:0000256" key="9">
    <source>
        <dbReference type="RuleBase" id="RU369079"/>
    </source>
</evidence>
<accession>A0A1W9KXC6</accession>
<evidence type="ECO:0000256" key="8">
    <source>
        <dbReference type="ARBA" id="ARBA00038436"/>
    </source>
</evidence>
<comment type="similarity">
    <text evidence="8 9">Belongs to the TRAP transporter small permease family.</text>
</comment>
<keyword evidence="2 9" id="KW-0813">Transport</keyword>
<dbReference type="InterPro" id="IPR055348">
    <property type="entry name" value="DctQ"/>
</dbReference>
<dbReference type="PANTHER" id="PTHR35011:SF2">
    <property type="entry name" value="2,3-DIKETO-L-GULONATE TRAP TRANSPORTER SMALL PERMEASE PROTEIN YIAM"/>
    <property type="match status" value="1"/>
</dbReference>
<keyword evidence="5 9" id="KW-0812">Transmembrane</keyword>
<keyword evidence="3" id="KW-1003">Cell membrane</keyword>
<evidence type="ECO:0000313" key="12">
    <source>
        <dbReference type="Proteomes" id="UP000192505"/>
    </source>
</evidence>
<dbReference type="EMBL" id="MTEI01000002">
    <property type="protein sequence ID" value="OQW89255.1"/>
    <property type="molecule type" value="Genomic_DNA"/>
</dbReference>
<dbReference type="AlphaFoldDB" id="A0A1W9KXC6"/>
<evidence type="ECO:0000256" key="2">
    <source>
        <dbReference type="ARBA" id="ARBA00022448"/>
    </source>
</evidence>
<dbReference type="Pfam" id="PF04290">
    <property type="entry name" value="DctQ"/>
    <property type="match status" value="1"/>
</dbReference>
<evidence type="ECO:0000313" key="11">
    <source>
        <dbReference type="EMBL" id="OQW89255.1"/>
    </source>
</evidence>
<comment type="caution">
    <text evidence="11">The sequence shown here is derived from an EMBL/GenBank/DDBJ whole genome shotgun (WGS) entry which is preliminary data.</text>
</comment>
<evidence type="ECO:0000256" key="6">
    <source>
        <dbReference type="ARBA" id="ARBA00022989"/>
    </source>
</evidence>
<feature type="transmembrane region" description="Helical" evidence="9">
    <location>
        <begin position="49"/>
        <end position="67"/>
    </location>
</feature>
<dbReference type="GO" id="GO:0015740">
    <property type="term" value="P:C4-dicarboxylate transport"/>
    <property type="evidence" value="ECO:0007669"/>
    <property type="project" value="TreeGrafter"/>
</dbReference>